<feature type="region of interest" description="Disordered" evidence="13">
    <location>
        <begin position="75"/>
        <end position="94"/>
    </location>
</feature>
<dbReference type="Proteomes" id="UP000887566">
    <property type="component" value="Unplaced"/>
</dbReference>
<evidence type="ECO:0000256" key="4">
    <source>
        <dbReference type="ARBA" id="ARBA00022723"/>
    </source>
</evidence>
<dbReference type="GO" id="GO:0008270">
    <property type="term" value="F:zinc ion binding"/>
    <property type="evidence" value="ECO:0007669"/>
    <property type="project" value="UniProtKB-KW"/>
</dbReference>
<evidence type="ECO:0000259" key="14">
    <source>
        <dbReference type="PROSITE" id="PS50199"/>
    </source>
</evidence>
<evidence type="ECO:0000256" key="10">
    <source>
        <dbReference type="PIRSR" id="PIRSR622684-1"/>
    </source>
</evidence>
<dbReference type="PRINTS" id="PR00704">
    <property type="entry name" value="CALPAIN"/>
</dbReference>
<dbReference type="InterPro" id="IPR022684">
    <property type="entry name" value="Calpain_cysteine_protease"/>
</dbReference>
<dbReference type="GO" id="GO:0004198">
    <property type="term" value="F:calcium-dependent cysteine-type endopeptidase activity"/>
    <property type="evidence" value="ECO:0007669"/>
    <property type="project" value="InterPro"/>
</dbReference>
<dbReference type="FunFam" id="3.90.70.10:FF:000010">
    <property type="entry name" value="Calpain 15"/>
    <property type="match status" value="1"/>
</dbReference>
<evidence type="ECO:0000256" key="9">
    <source>
        <dbReference type="ARBA" id="ARBA00022833"/>
    </source>
</evidence>
<feature type="compositionally biased region" description="Low complexity" evidence="13">
    <location>
        <begin position="155"/>
        <end position="167"/>
    </location>
</feature>
<evidence type="ECO:0000256" key="5">
    <source>
        <dbReference type="ARBA" id="ARBA00022737"/>
    </source>
</evidence>
<dbReference type="WBParaSite" id="PSAMB.scaffold1075size36321.g10709.t1">
    <property type="protein sequence ID" value="PSAMB.scaffold1075size36321.g10709.t1"/>
    <property type="gene ID" value="PSAMB.scaffold1075size36321.g10709"/>
</dbReference>
<keyword evidence="7 11" id="KW-0378">Hydrolase</keyword>
<dbReference type="GO" id="GO:0006508">
    <property type="term" value="P:proteolysis"/>
    <property type="evidence" value="ECO:0007669"/>
    <property type="project" value="UniProtKB-KW"/>
</dbReference>
<keyword evidence="2" id="KW-0597">Phosphoprotein</keyword>
<organism evidence="16 17">
    <name type="scientific">Plectus sambesii</name>
    <dbReference type="NCBI Taxonomy" id="2011161"/>
    <lineage>
        <taxon>Eukaryota</taxon>
        <taxon>Metazoa</taxon>
        <taxon>Ecdysozoa</taxon>
        <taxon>Nematoda</taxon>
        <taxon>Chromadorea</taxon>
        <taxon>Plectida</taxon>
        <taxon>Plectina</taxon>
        <taxon>Plectoidea</taxon>
        <taxon>Plectidae</taxon>
        <taxon>Plectus</taxon>
    </lineage>
</organism>
<evidence type="ECO:0000256" key="2">
    <source>
        <dbReference type="ARBA" id="ARBA00022553"/>
    </source>
</evidence>
<proteinExistence type="inferred from homology"/>
<keyword evidence="6 12" id="KW-0863">Zinc-finger</keyword>
<evidence type="ECO:0000256" key="13">
    <source>
        <dbReference type="SAM" id="MobiDB-lite"/>
    </source>
</evidence>
<dbReference type="InterPro" id="IPR000169">
    <property type="entry name" value="Pept_cys_AS"/>
</dbReference>
<comment type="similarity">
    <text evidence="1">Belongs to the peptidase C2 family.</text>
</comment>
<protein>
    <submittedName>
        <fullName evidence="17">Calpain 15</fullName>
    </submittedName>
</protein>
<dbReference type="PANTHER" id="PTHR10183">
    <property type="entry name" value="CALPAIN"/>
    <property type="match status" value="1"/>
</dbReference>
<feature type="domain" description="RanBP2-type" evidence="14">
    <location>
        <begin position="1"/>
        <end position="29"/>
    </location>
</feature>
<evidence type="ECO:0000256" key="11">
    <source>
        <dbReference type="PROSITE-ProRule" id="PRU00239"/>
    </source>
</evidence>
<keyword evidence="4" id="KW-0479">Metal-binding</keyword>
<dbReference type="Pfam" id="PF00641">
    <property type="entry name" value="Zn_ribbon_RanBP"/>
    <property type="match status" value="1"/>
</dbReference>
<dbReference type="Gene3D" id="3.90.70.10">
    <property type="entry name" value="Cysteine proteinases"/>
    <property type="match status" value="1"/>
</dbReference>
<evidence type="ECO:0000313" key="17">
    <source>
        <dbReference type="WBParaSite" id="PSAMB.scaffold1075size36321.g10709.t1"/>
    </source>
</evidence>
<dbReference type="PROSITE" id="PS50199">
    <property type="entry name" value="ZF_RANBP2_2"/>
    <property type="match status" value="2"/>
</dbReference>
<evidence type="ECO:0000256" key="3">
    <source>
        <dbReference type="ARBA" id="ARBA00022670"/>
    </source>
</evidence>
<keyword evidence="5" id="KW-0677">Repeat</keyword>
<dbReference type="InterPro" id="IPR001876">
    <property type="entry name" value="Znf_RanBP2"/>
</dbReference>
<feature type="domain" description="Calpain catalytic" evidence="15">
    <location>
        <begin position="213"/>
        <end position="524"/>
    </location>
</feature>
<feature type="active site" evidence="10 11">
    <location>
        <position position="448"/>
    </location>
</feature>
<keyword evidence="9" id="KW-0862">Zinc</keyword>
<dbReference type="InterPro" id="IPR001300">
    <property type="entry name" value="Peptidase_C2_calpain_cat"/>
</dbReference>
<dbReference type="PANTHER" id="PTHR10183:SF382">
    <property type="entry name" value="CALPAIN-15"/>
    <property type="match status" value="1"/>
</dbReference>
<dbReference type="AlphaFoldDB" id="A0A914ULU7"/>
<keyword evidence="16" id="KW-1185">Reference proteome</keyword>
<reference evidence="17" key="1">
    <citation type="submission" date="2022-11" db="UniProtKB">
        <authorList>
            <consortium name="WormBaseParasite"/>
        </authorList>
    </citation>
    <scope>IDENTIFICATION</scope>
</reference>
<evidence type="ECO:0000259" key="15">
    <source>
        <dbReference type="PROSITE" id="PS50203"/>
    </source>
</evidence>
<evidence type="ECO:0000313" key="16">
    <source>
        <dbReference type="Proteomes" id="UP000887566"/>
    </source>
</evidence>
<feature type="active site" evidence="10 11">
    <location>
        <position position="283"/>
    </location>
</feature>
<dbReference type="GO" id="GO:0005737">
    <property type="term" value="C:cytoplasm"/>
    <property type="evidence" value="ECO:0007669"/>
    <property type="project" value="TreeGrafter"/>
</dbReference>
<dbReference type="Gene3D" id="2.30.30.380">
    <property type="entry name" value="Zn-finger domain of Sec23/24"/>
    <property type="match status" value="1"/>
</dbReference>
<dbReference type="PROSITE" id="PS00139">
    <property type="entry name" value="THIOL_PROTEASE_CYS"/>
    <property type="match status" value="1"/>
</dbReference>
<feature type="compositionally biased region" description="Low complexity" evidence="13">
    <location>
        <begin position="82"/>
        <end position="92"/>
    </location>
</feature>
<dbReference type="SMART" id="SM00230">
    <property type="entry name" value="CysPc"/>
    <property type="match status" value="1"/>
</dbReference>
<evidence type="ECO:0000256" key="6">
    <source>
        <dbReference type="ARBA" id="ARBA00022771"/>
    </source>
</evidence>
<dbReference type="SUPFAM" id="SSF54001">
    <property type="entry name" value="Cysteine proteinases"/>
    <property type="match status" value="1"/>
</dbReference>
<sequence length="800" mass="89561">MTRWACVQCTLENGLDSSNCAACGLSKDQSRPTIPQRPPRNVSNSWDCYSCSYRNEGRLTCEMCDAPKLGSRPQTSVTIKATSSSSETSPSSNGGGWNCMKCKVINNDVTVLDCHQCQQKRSMWNCPQCTLENPIGRAKCEACATRNPTRPKPPSVAASSAAKAKSPGTNEVEEPFSPRVKSDFMEHLRTVDEQKANETFRRIIEFCRSNRSNFVDDGFSPTEKSIGRFPDDEFAQVPNRARPKNLLWVRPAEIYTKDGRRWRWSVFNNPSPTDIEQGVLGNCWFLSALAVIAERPDLLEHIVLTKHYYAEGVYQIRLCVDGAWQIITVDDHLPCYQNHTMAFTVGRRNQLWVPLIEKALAKVFGSYATLRAGRSVEGLALLTGAPCEFVSLERDSETTNDETYDHDMVWVKLLSAREATFLMGCSCGAGRRQLPESAYEKVGLLSRHAYSLLDVKEVNGARLIRLRNPWGQFVWKGAWSDKSELWTPELRRVLMPDGPQSGVFWMPFEEFCYFFDSVDICKVRRVVGWKELRLPGVLPPHWLDSHSQVTRLIVNEPTEVSLTLFQEGSRRENTDQLDLMILVVREGFVPKSVGEFVLKSKRTVAAFVGTKDTFLPAGSYLVVSCSFNHWGTSHVPKSVLAVHSSKSVVAENIHAPPTVLADALIALVLKEGRMHSALPGCVPRYISHGIGGLLLVMDNLMEDACVQIQVDCSQSKNVVSTRGSMVMADTIPPMHRQIVVILSHFEPSQSYFVMHRITHRVTGHAGLRDWAPAGVDKNANHDPPLNEFVHGLHSPRPLFI</sequence>
<dbReference type="Gene3D" id="4.10.1060.10">
    <property type="entry name" value="Zinc finger, RanBP2-type"/>
    <property type="match status" value="1"/>
</dbReference>
<name>A0A914ULU7_9BILA</name>
<dbReference type="InterPro" id="IPR038765">
    <property type="entry name" value="Papain-like_cys_pep_sf"/>
</dbReference>
<feature type="active site" evidence="10 11">
    <location>
        <position position="468"/>
    </location>
</feature>
<dbReference type="PROSITE" id="PS50203">
    <property type="entry name" value="CALPAIN_CAT"/>
    <property type="match status" value="1"/>
</dbReference>
<keyword evidence="8 11" id="KW-0788">Thiol protease</keyword>
<dbReference type="CDD" id="cd00044">
    <property type="entry name" value="CysPc"/>
    <property type="match status" value="1"/>
</dbReference>
<dbReference type="PROSITE" id="PS01358">
    <property type="entry name" value="ZF_RANBP2_1"/>
    <property type="match status" value="2"/>
</dbReference>
<accession>A0A914ULU7</accession>
<evidence type="ECO:0000256" key="8">
    <source>
        <dbReference type="ARBA" id="ARBA00022807"/>
    </source>
</evidence>
<dbReference type="SMART" id="SM00547">
    <property type="entry name" value="ZnF_RBZ"/>
    <property type="match status" value="4"/>
</dbReference>
<feature type="domain" description="RanBP2-type" evidence="14">
    <location>
        <begin position="120"/>
        <end position="149"/>
    </location>
</feature>
<evidence type="ECO:0000256" key="12">
    <source>
        <dbReference type="PROSITE-ProRule" id="PRU00322"/>
    </source>
</evidence>
<keyword evidence="3 11" id="KW-0645">Protease</keyword>
<dbReference type="Pfam" id="PF00648">
    <property type="entry name" value="Peptidase_C2"/>
    <property type="match status" value="1"/>
</dbReference>
<evidence type="ECO:0000256" key="7">
    <source>
        <dbReference type="ARBA" id="ARBA00022801"/>
    </source>
</evidence>
<evidence type="ECO:0000256" key="1">
    <source>
        <dbReference type="ARBA" id="ARBA00007623"/>
    </source>
</evidence>
<feature type="region of interest" description="Disordered" evidence="13">
    <location>
        <begin position="146"/>
        <end position="175"/>
    </location>
</feature>